<feature type="coiled-coil region" evidence="1">
    <location>
        <begin position="173"/>
        <end position="200"/>
    </location>
</feature>
<feature type="domain" description="Glycosyltransferase 2-like" evidence="2">
    <location>
        <begin position="688"/>
        <end position="795"/>
    </location>
</feature>
<dbReference type="SUPFAM" id="SSF53448">
    <property type="entry name" value="Nucleotide-diphospho-sugar transferases"/>
    <property type="match status" value="1"/>
</dbReference>
<gene>
    <name evidence="3" type="ORF">OQ497_06380</name>
</gene>
<dbReference type="Pfam" id="PF00535">
    <property type="entry name" value="Glycos_transf_2"/>
    <property type="match status" value="1"/>
</dbReference>
<accession>A0ABT3QE85</accession>
<dbReference type="EC" id="2.4.-.-" evidence="3"/>
<keyword evidence="1" id="KW-0175">Coiled coil</keyword>
<dbReference type="Gene3D" id="3.90.550.10">
    <property type="entry name" value="Spore Coat Polysaccharide Biosynthesis Protein SpsA, Chain A"/>
    <property type="match status" value="1"/>
</dbReference>
<dbReference type="RefSeq" id="WP_265792790.1">
    <property type="nucleotide sequence ID" value="NZ_JAPIUZ010000002.1"/>
</dbReference>
<protein>
    <submittedName>
        <fullName evidence="3">Glycosyltransferase</fullName>
        <ecNumber evidence="3">2.4.-.-</ecNumber>
    </submittedName>
</protein>
<dbReference type="CDD" id="cd03801">
    <property type="entry name" value="GT4_PimA-like"/>
    <property type="match status" value="1"/>
</dbReference>
<comment type="caution">
    <text evidence="3">The sequence shown here is derived from an EMBL/GenBank/DDBJ whole genome shotgun (WGS) entry which is preliminary data.</text>
</comment>
<dbReference type="Pfam" id="PF13692">
    <property type="entry name" value="Glyco_trans_1_4"/>
    <property type="match status" value="1"/>
</dbReference>
<name>A0ABT3QE85_9PROT</name>
<proteinExistence type="predicted"/>
<evidence type="ECO:0000256" key="1">
    <source>
        <dbReference type="SAM" id="Coils"/>
    </source>
</evidence>
<dbReference type="SUPFAM" id="SSF53756">
    <property type="entry name" value="UDP-Glycosyltransferase/glycogen phosphorylase"/>
    <property type="match status" value="1"/>
</dbReference>
<dbReference type="Proteomes" id="UP001301152">
    <property type="component" value="Unassembled WGS sequence"/>
</dbReference>
<dbReference type="CDD" id="cd00761">
    <property type="entry name" value="Glyco_tranf_GTA_type"/>
    <property type="match status" value="1"/>
</dbReference>
<organism evidence="3 4">
    <name type="scientific">Acetobacter thailandicus</name>
    <dbReference type="NCBI Taxonomy" id="1502842"/>
    <lineage>
        <taxon>Bacteria</taxon>
        <taxon>Pseudomonadati</taxon>
        <taxon>Pseudomonadota</taxon>
        <taxon>Alphaproteobacteria</taxon>
        <taxon>Acetobacterales</taxon>
        <taxon>Acetobacteraceae</taxon>
        <taxon>Acetobacter</taxon>
    </lineage>
</organism>
<dbReference type="EMBL" id="JAPIUZ010000002">
    <property type="protein sequence ID" value="MCX2563585.1"/>
    <property type="molecule type" value="Genomic_DNA"/>
</dbReference>
<evidence type="ECO:0000259" key="2">
    <source>
        <dbReference type="Pfam" id="PF00535"/>
    </source>
</evidence>
<dbReference type="GO" id="GO:0016757">
    <property type="term" value="F:glycosyltransferase activity"/>
    <property type="evidence" value="ECO:0007669"/>
    <property type="project" value="UniProtKB-KW"/>
</dbReference>
<reference evidence="3 4" key="1">
    <citation type="submission" date="2022-11" db="EMBL/GenBank/DDBJ databases">
        <title>Genome sequencing of Acetobacter type strain.</title>
        <authorList>
            <person name="Heo J."/>
            <person name="Lee D."/>
            <person name="Han B.-H."/>
            <person name="Hong S.-B."/>
            <person name="Kwon S.-W."/>
        </authorList>
    </citation>
    <scope>NUCLEOTIDE SEQUENCE [LARGE SCALE GENOMIC DNA]</scope>
    <source>
        <strain evidence="3 4">KACC 21253</strain>
    </source>
</reference>
<dbReference type="Gene3D" id="3.40.50.2000">
    <property type="entry name" value="Glycogen Phosphorylase B"/>
    <property type="match status" value="1"/>
</dbReference>
<sequence>MPGHDDSAVFLPLIHWILDAAQPENLVLIHTDETSRETLRSTTQARNNPLYIKEWTSYEHSPELRRPVYFCGMHGLLSPAAFLNWVNTLTDDALIIIEGITLPGASETWHLLKYSFPSFTYDYGKGLGLLTRTSCILSKTLLFKNENSLTGEERKNKISFTNKCYFFSDYWKNKLIENKLTEIENDNKEFKIKNKILINENKEIIKKISIHKDSIKKEEKIPEILSAHRINEKTKINPLSRAVRKLLLPLRSPALKSSYQTETPELEQTETRASHHTAAAHHPCSHILFIAGEPDSPGVWYRCIRNAAATTMAGYQGRWKPCAEVNPDDLKWADAIVLWRVEFSDHVKTIIQVAHEYNVKIIFDTDDITFMPSLARTDIIDGIRTIGVSEERLEVFFHDNWRTMVNADLCFAPTNFLSQLMRAHRPLGYTVPNTYDTAALTLSRLAARKKRAFAETDIIRIGYPAGTPTHQRDFLRIVPTLTALMKTIPHLRLVLFRHKDTLSPTVIINEFPELSQVASQIEWRDLVDFPDLPAELARFDIAIAPLEAENIYCNAKSELKFFEAALAGVPSVVSPTHPYRECIEHGKTGMLAETPEEWHDALSQLIENAELRATLARNAYHSCLWHFGPQKQAKLLKSIFHSLENEEAATQEAEIQLARGTCPARNLPDIPPCTLLYEKDALITSDITVIITSYNYEDFLLEALESVRSQTIENLDLIVVDDGSSDSSVTLTREWMKRHSERFNRLILLKTSYNVGLGGARNCGVSWAESHYFLPLDADNRLLPEACTTLLATMTPVTAYAYPIQQQFGSPAVHTLLGEADYTPMRLKSGNYIDAMALIGKWAWAACGGYYVQRDAMGWEDYDLWCSMAEMGLQGTHVKQILAEYRVHSGSMTTSVTEKAEHKKKVVALLEKRHPWISLVQKETRTTR</sequence>
<dbReference type="InterPro" id="IPR001173">
    <property type="entry name" value="Glyco_trans_2-like"/>
</dbReference>
<dbReference type="InterPro" id="IPR050834">
    <property type="entry name" value="Glycosyltransf_2"/>
</dbReference>
<keyword evidence="3" id="KW-0328">Glycosyltransferase</keyword>
<dbReference type="PANTHER" id="PTHR43685:SF2">
    <property type="entry name" value="GLYCOSYLTRANSFERASE 2-LIKE DOMAIN-CONTAINING PROTEIN"/>
    <property type="match status" value="1"/>
</dbReference>
<keyword evidence="4" id="KW-1185">Reference proteome</keyword>
<dbReference type="InterPro" id="IPR029044">
    <property type="entry name" value="Nucleotide-diphossugar_trans"/>
</dbReference>
<evidence type="ECO:0000313" key="3">
    <source>
        <dbReference type="EMBL" id="MCX2563585.1"/>
    </source>
</evidence>
<dbReference type="PANTHER" id="PTHR43685">
    <property type="entry name" value="GLYCOSYLTRANSFERASE"/>
    <property type="match status" value="1"/>
</dbReference>
<keyword evidence="3" id="KW-0808">Transferase</keyword>
<evidence type="ECO:0000313" key="4">
    <source>
        <dbReference type="Proteomes" id="UP001301152"/>
    </source>
</evidence>